<keyword evidence="7 10" id="KW-0472">Membrane</keyword>
<comment type="caution">
    <text evidence="15">The sequence shown here is derived from an EMBL/GenBank/DDBJ whole genome shotgun (WGS) entry which is preliminary data.</text>
</comment>
<feature type="domain" description="TonB-dependent receptor plug" evidence="14">
    <location>
        <begin position="79"/>
        <end position="177"/>
    </location>
</feature>
<dbReference type="InterPro" id="IPR000531">
    <property type="entry name" value="Beta-barrel_TonB"/>
</dbReference>
<sequence>MPEAFLATLTHPRSSLSDHALLPLGAMLLAASAGVTAQTARSGERTLGTVTVTEQAESPQTKNSLRVRKTQIGKGSQELKDIPQSVTVQTERLMDDRNLDDFREVLRTTAGVTFQAGETGEEDVRLRGFSLGQAGDIYTDGLRDGALYERDTFNNDRIEVLKGSASMLFGKGSTGGVVNQVSKQPFLMTQHEVDYTVGTGNFHRLTGDFNFHTGENAAFRLNAMVHDARNWGAEQEKLGIAPTYRWGIGTRNEFSVGLYHLQVEGRPLYNHPWFVVNGEGIPSLPARNYYGLANDRLDTGATYATFSHVHRFDHPGELRTRIRHGRFERDLLASVVRFAPGTTQANLGDATVITRAPKARQGESELTQIASDYSGRFGAHELLAGVDLYHEDAKRNNNFTTGLAPSPTTTVATPNDGAVRPDTRGPAPFNTFDAKDIGLYAQDTYGITPTLKLVGGLRFDRFTASYRDAAGTVTGERTDKLWSPRVGVLWQPSDTSSYYVSYGTSYNTSGDAYQFAVNFTAGAQRTANTPPEKSRNLEVGGKWELFERRALFGVAAFYSEKFNERNTDPDSAALQELLSGKRHAAGLEFNLAGRVNAKWDVFFNHTWIPIAQIDESNVQLNAAGTGAQVEGDRPGLTPRHSGSLWTTYRVLPQLRLGAGLTWRGEQNPEGARHVLADNFVTADAMAEYTFDERWSAKVNVTNLTDELYADALYRGFYAPGAPRRVELTLKAMF</sequence>
<evidence type="ECO:0000256" key="11">
    <source>
        <dbReference type="RuleBase" id="RU003357"/>
    </source>
</evidence>
<dbReference type="InterPro" id="IPR010105">
    <property type="entry name" value="TonB_sidphr_rcpt"/>
</dbReference>
<evidence type="ECO:0000256" key="9">
    <source>
        <dbReference type="ARBA" id="ARBA00023237"/>
    </source>
</evidence>
<keyword evidence="9 10" id="KW-0998">Cell outer membrane</keyword>
<evidence type="ECO:0000256" key="2">
    <source>
        <dbReference type="ARBA" id="ARBA00009810"/>
    </source>
</evidence>
<feature type="region of interest" description="Disordered" evidence="12">
    <location>
        <begin position="398"/>
        <end position="426"/>
    </location>
</feature>
<evidence type="ECO:0000256" key="7">
    <source>
        <dbReference type="ARBA" id="ARBA00023136"/>
    </source>
</evidence>
<comment type="similarity">
    <text evidence="2 10 11">Belongs to the TonB-dependent receptor family.</text>
</comment>
<evidence type="ECO:0000256" key="8">
    <source>
        <dbReference type="ARBA" id="ARBA00023170"/>
    </source>
</evidence>
<dbReference type="InterPro" id="IPR037066">
    <property type="entry name" value="Plug_dom_sf"/>
</dbReference>
<keyword evidence="8 15" id="KW-0675">Receptor</keyword>
<dbReference type="GO" id="GO:0038023">
    <property type="term" value="F:signaling receptor activity"/>
    <property type="evidence" value="ECO:0007669"/>
    <property type="project" value="InterPro"/>
</dbReference>
<evidence type="ECO:0000256" key="3">
    <source>
        <dbReference type="ARBA" id="ARBA00022448"/>
    </source>
</evidence>
<dbReference type="AlphaFoldDB" id="A0A4Z0BL26"/>
<keyword evidence="4 10" id="KW-1134">Transmembrane beta strand</keyword>
<keyword evidence="5 10" id="KW-0812">Transmembrane</keyword>
<dbReference type="Gene3D" id="2.170.130.10">
    <property type="entry name" value="TonB-dependent receptor, plug domain"/>
    <property type="match status" value="1"/>
</dbReference>
<evidence type="ECO:0000313" key="15">
    <source>
        <dbReference type="EMBL" id="TFY98804.1"/>
    </source>
</evidence>
<gene>
    <name evidence="15" type="ORF">EZ242_14910</name>
</gene>
<dbReference type="OrthoDB" id="9790771at2"/>
<evidence type="ECO:0000256" key="12">
    <source>
        <dbReference type="SAM" id="MobiDB-lite"/>
    </source>
</evidence>
<feature type="domain" description="TonB-dependent receptor-like beta-barrel" evidence="13">
    <location>
        <begin position="283"/>
        <end position="703"/>
    </location>
</feature>
<proteinExistence type="inferred from homology"/>
<keyword evidence="3 10" id="KW-0813">Transport</keyword>
<keyword evidence="16" id="KW-1185">Reference proteome</keyword>
<evidence type="ECO:0000256" key="4">
    <source>
        <dbReference type="ARBA" id="ARBA00022452"/>
    </source>
</evidence>
<dbReference type="InterPro" id="IPR039426">
    <property type="entry name" value="TonB-dep_rcpt-like"/>
</dbReference>
<dbReference type="Proteomes" id="UP000297564">
    <property type="component" value="Unassembled WGS sequence"/>
</dbReference>
<dbReference type="EMBL" id="SMLL01000005">
    <property type="protein sequence ID" value="TFY98804.1"/>
    <property type="molecule type" value="Genomic_DNA"/>
</dbReference>
<dbReference type="Pfam" id="PF07715">
    <property type="entry name" value="Plug"/>
    <property type="match status" value="1"/>
</dbReference>
<dbReference type="PANTHER" id="PTHR32552">
    <property type="entry name" value="FERRICHROME IRON RECEPTOR-RELATED"/>
    <property type="match status" value="1"/>
</dbReference>
<dbReference type="Gene3D" id="2.40.170.20">
    <property type="entry name" value="TonB-dependent receptor, beta-barrel domain"/>
    <property type="match status" value="1"/>
</dbReference>
<reference evidence="15 16" key="1">
    <citation type="submission" date="2019-03" db="EMBL/GenBank/DDBJ databases">
        <title>Ramlibacter rhizophilus CCTCC AB2015357, whole genome shotgun sequence.</title>
        <authorList>
            <person name="Zhang X."/>
            <person name="Feng G."/>
            <person name="Zhu H."/>
        </authorList>
    </citation>
    <scope>NUCLEOTIDE SEQUENCE [LARGE SCALE GENOMIC DNA]</scope>
    <source>
        <strain evidence="15 16">CCTCC AB2015357</strain>
    </source>
</reference>
<evidence type="ECO:0000259" key="13">
    <source>
        <dbReference type="Pfam" id="PF00593"/>
    </source>
</evidence>
<dbReference type="GO" id="GO:0015344">
    <property type="term" value="F:siderophore uptake transmembrane transporter activity"/>
    <property type="evidence" value="ECO:0007669"/>
    <property type="project" value="TreeGrafter"/>
</dbReference>
<evidence type="ECO:0000259" key="14">
    <source>
        <dbReference type="Pfam" id="PF07715"/>
    </source>
</evidence>
<protein>
    <submittedName>
        <fullName evidence="15">TonB-dependent siderophore receptor</fullName>
    </submittedName>
</protein>
<dbReference type="GO" id="GO:0009279">
    <property type="term" value="C:cell outer membrane"/>
    <property type="evidence" value="ECO:0007669"/>
    <property type="project" value="UniProtKB-SubCell"/>
</dbReference>
<dbReference type="GO" id="GO:0015891">
    <property type="term" value="P:siderophore transport"/>
    <property type="evidence" value="ECO:0007669"/>
    <property type="project" value="InterPro"/>
</dbReference>
<evidence type="ECO:0000256" key="6">
    <source>
        <dbReference type="ARBA" id="ARBA00023077"/>
    </source>
</evidence>
<comment type="subcellular location">
    <subcellularLocation>
        <location evidence="1 10">Cell outer membrane</location>
        <topology evidence="1 10">Multi-pass membrane protein</topology>
    </subcellularLocation>
</comment>
<dbReference type="SUPFAM" id="SSF56935">
    <property type="entry name" value="Porins"/>
    <property type="match status" value="1"/>
</dbReference>
<dbReference type="InterPro" id="IPR036942">
    <property type="entry name" value="Beta-barrel_TonB_sf"/>
</dbReference>
<name>A0A4Z0BL26_9BURK</name>
<evidence type="ECO:0000256" key="5">
    <source>
        <dbReference type="ARBA" id="ARBA00022692"/>
    </source>
</evidence>
<organism evidence="15 16">
    <name type="scientific">Ramlibacter rhizophilus</name>
    <dbReference type="NCBI Taxonomy" id="1781167"/>
    <lineage>
        <taxon>Bacteria</taxon>
        <taxon>Pseudomonadati</taxon>
        <taxon>Pseudomonadota</taxon>
        <taxon>Betaproteobacteria</taxon>
        <taxon>Burkholderiales</taxon>
        <taxon>Comamonadaceae</taxon>
        <taxon>Ramlibacter</taxon>
    </lineage>
</organism>
<evidence type="ECO:0000256" key="10">
    <source>
        <dbReference type="PROSITE-ProRule" id="PRU01360"/>
    </source>
</evidence>
<accession>A0A4Z0BL26</accession>
<dbReference type="Pfam" id="PF00593">
    <property type="entry name" value="TonB_dep_Rec_b-barrel"/>
    <property type="match status" value="1"/>
</dbReference>
<evidence type="ECO:0000256" key="1">
    <source>
        <dbReference type="ARBA" id="ARBA00004571"/>
    </source>
</evidence>
<feature type="compositionally biased region" description="Polar residues" evidence="12">
    <location>
        <begin position="398"/>
        <end position="413"/>
    </location>
</feature>
<dbReference type="PANTHER" id="PTHR32552:SF83">
    <property type="entry name" value="BLR3904 PROTEIN"/>
    <property type="match status" value="1"/>
</dbReference>
<dbReference type="PROSITE" id="PS52016">
    <property type="entry name" value="TONB_DEPENDENT_REC_3"/>
    <property type="match status" value="1"/>
</dbReference>
<evidence type="ECO:0000313" key="16">
    <source>
        <dbReference type="Proteomes" id="UP000297564"/>
    </source>
</evidence>
<dbReference type="NCBIfam" id="TIGR01783">
    <property type="entry name" value="TonB-siderophor"/>
    <property type="match status" value="1"/>
</dbReference>
<dbReference type="InterPro" id="IPR012910">
    <property type="entry name" value="Plug_dom"/>
</dbReference>
<keyword evidence="6 11" id="KW-0798">TonB box</keyword>
<dbReference type="CDD" id="cd01347">
    <property type="entry name" value="ligand_gated_channel"/>
    <property type="match status" value="1"/>
</dbReference>